<sequence length="399" mass="46200">MKKLYTILIVVLAISAPLHSQWMWNNSKMKNIKLQLNSEDYKPAYENLLQQADSALKGKDYSVTYKEGIAPSGNKHDYVSLSRYVWPDPEKPDGLPYIHKDGQSNPELEKYDRNPLGTMATSVFNLSLAYYYSGEERYAKKAVELLRVWFINKDTKMNPQLEYAQFVPGTNDNKERAAGLIDSYSFVKMLNAIPLLETSKSYTKQDKKRLQQWFTDFSDWWQTADQAIAERDATNNHGLAYDIQLTTYLLFSGNKQAALKIINDFPEKRMFTQIEPDGKQPHELRRTLAFHYSVYNIQFMVDMFATAQNLGTNIIGQESADGRSLYKAVDFLTPYLGKTISEWPYQQISGWDKAQQDLCYELFRISSISPVHSDYRNLYKKYSTQGVSDINRLLYGFNY</sequence>
<evidence type="ECO:0000259" key="3">
    <source>
        <dbReference type="Pfam" id="PF05426"/>
    </source>
</evidence>
<dbReference type="RefSeq" id="WP_070808633.1">
    <property type="nucleotide sequence ID" value="NZ_BBXL01000024.1"/>
</dbReference>
<dbReference type="SUPFAM" id="SSF48230">
    <property type="entry name" value="Chondroitin AC/alginate lyase"/>
    <property type="match status" value="1"/>
</dbReference>
<dbReference type="Pfam" id="PF05426">
    <property type="entry name" value="Alginate_lyase"/>
    <property type="match status" value="1"/>
</dbReference>
<evidence type="ECO:0000313" key="4">
    <source>
        <dbReference type="EMBL" id="SHE91108.1"/>
    </source>
</evidence>
<dbReference type="AlphaFoldDB" id="A0A1M4XC63"/>
<protein>
    <submittedName>
        <fullName evidence="4">Alginate lyase</fullName>
    </submittedName>
</protein>
<dbReference type="EMBL" id="FQUC01000002">
    <property type="protein sequence ID" value="SHE91108.1"/>
    <property type="molecule type" value="Genomic_DNA"/>
</dbReference>
<organism evidence="4 5">
    <name type="scientific">Dysgonomonas macrotermitis</name>
    <dbReference type="NCBI Taxonomy" id="1346286"/>
    <lineage>
        <taxon>Bacteria</taxon>
        <taxon>Pseudomonadati</taxon>
        <taxon>Bacteroidota</taxon>
        <taxon>Bacteroidia</taxon>
        <taxon>Bacteroidales</taxon>
        <taxon>Dysgonomonadaceae</taxon>
        <taxon>Dysgonomonas</taxon>
    </lineage>
</organism>
<evidence type="ECO:0000256" key="1">
    <source>
        <dbReference type="ARBA" id="ARBA00022729"/>
    </source>
</evidence>
<dbReference type="GO" id="GO:0016829">
    <property type="term" value="F:lyase activity"/>
    <property type="evidence" value="ECO:0007669"/>
    <property type="project" value="UniProtKB-KW"/>
</dbReference>
<accession>A0A1M4XC63</accession>
<keyword evidence="2 4" id="KW-0456">Lyase</keyword>
<dbReference type="Gene3D" id="1.50.10.100">
    <property type="entry name" value="Chondroitin AC/alginate lyase"/>
    <property type="match status" value="1"/>
</dbReference>
<reference evidence="5" key="1">
    <citation type="submission" date="2016-11" db="EMBL/GenBank/DDBJ databases">
        <authorList>
            <person name="Varghese N."/>
            <person name="Submissions S."/>
        </authorList>
    </citation>
    <scope>NUCLEOTIDE SEQUENCE [LARGE SCALE GENOMIC DNA]</scope>
    <source>
        <strain evidence="5">DSM 27370</strain>
    </source>
</reference>
<gene>
    <name evidence="4" type="ORF">SAMN05444362_102471</name>
</gene>
<dbReference type="STRING" id="1346286.SAMN05444362_102471"/>
<keyword evidence="5" id="KW-1185">Reference proteome</keyword>
<proteinExistence type="predicted"/>
<dbReference type="GO" id="GO:0042597">
    <property type="term" value="C:periplasmic space"/>
    <property type="evidence" value="ECO:0007669"/>
    <property type="project" value="InterPro"/>
</dbReference>
<name>A0A1M4XC63_9BACT</name>
<dbReference type="InterPro" id="IPR008397">
    <property type="entry name" value="Alginate_lyase_dom"/>
</dbReference>
<dbReference type="Proteomes" id="UP000184480">
    <property type="component" value="Unassembled WGS sequence"/>
</dbReference>
<feature type="domain" description="Alginate lyase" evidence="3">
    <location>
        <begin position="66"/>
        <end position="337"/>
    </location>
</feature>
<keyword evidence="1" id="KW-0732">Signal</keyword>
<evidence type="ECO:0000256" key="2">
    <source>
        <dbReference type="ARBA" id="ARBA00023239"/>
    </source>
</evidence>
<dbReference type="InterPro" id="IPR008929">
    <property type="entry name" value="Chondroitin_lyas"/>
</dbReference>
<evidence type="ECO:0000313" key="5">
    <source>
        <dbReference type="Proteomes" id="UP000184480"/>
    </source>
</evidence>